<feature type="compositionally biased region" description="Basic and acidic residues" evidence="1">
    <location>
        <begin position="88"/>
        <end position="105"/>
    </location>
</feature>
<name>L8GNE1_ACACF</name>
<proteinExistence type="predicted"/>
<dbReference type="GeneID" id="14915115"/>
<dbReference type="VEuPathDB" id="AmoebaDB:ACA1_192950"/>
<dbReference type="KEGG" id="acan:ACA1_192950"/>
<gene>
    <name evidence="2" type="ORF">ACA1_192950</name>
</gene>
<dbReference type="EMBL" id="KB008052">
    <property type="protein sequence ID" value="ELR14502.1"/>
    <property type="molecule type" value="Genomic_DNA"/>
</dbReference>
<accession>L8GNE1</accession>
<organism evidence="2 3">
    <name type="scientific">Acanthamoeba castellanii (strain ATCC 30010 / Neff)</name>
    <dbReference type="NCBI Taxonomy" id="1257118"/>
    <lineage>
        <taxon>Eukaryota</taxon>
        <taxon>Amoebozoa</taxon>
        <taxon>Discosea</taxon>
        <taxon>Longamoebia</taxon>
        <taxon>Centramoebida</taxon>
        <taxon>Acanthamoebidae</taxon>
        <taxon>Acanthamoeba</taxon>
    </lineage>
</organism>
<feature type="compositionally biased region" description="Low complexity" evidence="1">
    <location>
        <begin position="72"/>
        <end position="87"/>
    </location>
</feature>
<protein>
    <submittedName>
        <fullName evidence="2">Uncharacterized protein</fullName>
    </submittedName>
</protein>
<keyword evidence="3" id="KW-1185">Reference proteome</keyword>
<sequence length="105" mass="10922">MCVVGRNGPQHAGPLDRPTVNGRHTTQDALHPASHADQSAVSAAAADGTLSRRAHKPHQQGPRTAAAKRKPSSATATASSPTSTASPSRKEAEKSINRLTAKRDN</sequence>
<reference evidence="2 3" key="1">
    <citation type="journal article" date="2013" name="Genome Biol.">
        <title>Genome of Acanthamoeba castellanii highlights extensive lateral gene transfer and early evolution of tyrosine kinase signaling.</title>
        <authorList>
            <person name="Clarke M."/>
            <person name="Lohan A.J."/>
            <person name="Liu B."/>
            <person name="Lagkouvardos I."/>
            <person name="Roy S."/>
            <person name="Zafar N."/>
            <person name="Bertelli C."/>
            <person name="Schilde C."/>
            <person name="Kianianmomeni A."/>
            <person name="Burglin T.R."/>
            <person name="Frech C."/>
            <person name="Turcotte B."/>
            <person name="Kopec K.O."/>
            <person name="Synnott J.M."/>
            <person name="Choo C."/>
            <person name="Paponov I."/>
            <person name="Finkler A."/>
            <person name="Soon Heng Tan C."/>
            <person name="Hutchins A.P."/>
            <person name="Weinmeier T."/>
            <person name="Rattei T."/>
            <person name="Chu J.S."/>
            <person name="Gimenez G."/>
            <person name="Irimia M."/>
            <person name="Rigden D.J."/>
            <person name="Fitzpatrick D.A."/>
            <person name="Lorenzo-Morales J."/>
            <person name="Bateman A."/>
            <person name="Chiu C.H."/>
            <person name="Tang P."/>
            <person name="Hegemann P."/>
            <person name="Fromm H."/>
            <person name="Raoult D."/>
            <person name="Greub G."/>
            <person name="Miranda-Saavedra D."/>
            <person name="Chen N."/>
            <person name="Nash P."/>
            <person name="Ginger M.L."/>
            <person name="Horn M."/>
            <person name="Schaap P."/>
            <person name="Caler L."/>
            <person name="Loftus B."/>
        </authorList>
    </citation>
    <scope>NUCLEOTIDE SEQUENCE [LARGE SCALE GENOMIC DNA]</scope>
    <source>
        <strain evidence="2 3">Neff</strain>
    </source>
</reference>
<dbReference type="RefSeq" id="XP_004336515.1">
    <property type="nucleotide sequence ID" value="XM_004336467.1"/>
</dbReference>
<dbReference type="Proteomes" id="UP000011083">
    <property type="component" value="Unassembled WGS sequence"/>
</dbReference>
<evidence type="ECO:0000313" key="2">
    <source>
        <dbReference type="EMBL" id="ELR14502.1"/>
    </source>
</evidence>
<evidence type="ECO:0000256" key="1">
    <source>
        <dbReference type="SAM" id="MobiDB-lite"/>
    </source>
</evidence>
<feature type="region of interest" description="Disordered" evidence="1">
    <location>
        <begin position="1"/>
        <end position="105"/>
    </location>
</feature>
<dbReference type="AlphaFoldDB" id="L8GNE1"/>
<evidence type="ECO:0000313" key="3">
    <source>
        <dbReference type="Proteomes" id="UP000011083"/>
    </source>
</evidence>
<feature type="compositionally biased region" description="Low complexity" evidence="1">
    <location>
        <begin position="33"/>
        <end position="46"/>
    </location>
</feature>